<dbReference type="STRING" id="1423802.FC56_GL000026"/>
<dbReference type="Proteomes" id="UP000051256">
    <property type="component" value="Unassembled WGS sequence"/>
</dbReference>
<keyword evidence="1" id="KW-0963">Cytoplasm</keyword>
<reference evidence="2 3" key="1">
    <citation type="journal article" date="2015" name="Genome Announc.">
        <title>Expanding the biotechnology potential of lactobacilli through comparative genomics of 213 strains and associated genera.</title>
        <authorList>
            <person name="Sun Z."/>
            <person name="Harris H.M."/>
            <person name="McCann A."/>
            <person name="Guo C."/>
            <person name="Argimon S."/>
            <person name="Zhang W."/>
            <person name="Yang X."/>
            <person name="Jeffery I.B."/>
            <person name="Cooney J.C."/>
            <person name="Kagawa T.F."/>
            <person name="Liu W."/>
            <person name="Song Y."/>
            <person name="Salvetti E."/>
            <person name="Wrobel A."/>
            <person name="Rasinkangas P."/>
            <person name="Parkhill J."/>
            <person name="Rea M.C."/>
            <person name="O'Sullivan O."/>
            <person name="Ritari J."/>
            <person name="Douillard F.P."/>
            <person name="Paul Ross R."/>
            <person name="Yang R."/>
            <person name="Briner A.E."/>
            <person name="Felis G.E."/>
            <person name="de Vos W.M."/>
            <person name="Barrangou R."/>
            <person name="Klaenhammer T.R."/>
            <person name="Caufield P.W."/>
            <person name="Cui Y."/>
            <person name="Zhang H."/>
            <person name="O'Toole P.W."/>
        </authorList>
    </citation>
    <scope>NUCLEOTIDE SEQUENCE [LARGE SCALE GENOMIC DNA]</scope>
    <source>
        <strain evidence="2 3">DSM 24302</strain>
    </source>
</reference>
<evidence type="ECO:0000313" key="2">
    <source>
        <dbReference type="EMBL" id="KRM94046.1"/>
    </source>
</evidence>
<dbReference type="Pfam" id="PF09902">
    <property type="entry name" value="DUF2129"/>
    <property type="match status" value="1"/>
</dbReference>
<dbReference type="InterPro" id="IPR016979">
    <property type="entry name" value="DUF2129"/>
</dbReference>
<sequence>MRYVVMYVDKENKQQIVEEISELGFVKQVIDSHMSELREQLISRSATDLIEFDKRDDEEEP</sequence>
<organism evidence="2 3">
    <name type="scientific">Lentilactobacillus senioris DSM 24302 = JCM 17472</name>
    <dbReference type="NCBI Taxonomy" id="1423802"/>
    <lineage>
        <taxon>Bacteria</taxon>
        <taxon>Bacillati</taxon>
        <taxon>Bacillota</taxon>
        <taxon>Bacilli</taxon>
        <taxon>Lactobacillales</taxon>
        <taxon>Lactobacillaceae</taxon>
        <taxon>Lentilactobacillus</taxon>
    </lineage>
</organism>
<proteinExistence type="predicted"/>
<keyword evidence="3" id="KW-1185">Reference proteome</keyword>
<comment type="caution">
    <text evidence="2">The sequence shown here is derived from an EMBL/GenBank/DDBJ whole genome shotgun (WGS) entry which is preliminary data.</text>
</comment>
<evidence type="ECO:0000256" key="1">
    <source>
        <dbReference type="ARBA" id="ARBA00022490"/>
    </source>
</evidence>
<dbReference type="PATRIC" id="fig|1423802.4.peg.27"/>
<evidence type="ECO:0008006" key="4">
    <source>
        <dbReference type="Google" id="ProtNLM"/>
    </source>
</evidence>
<accession>A0A0R2CQF9</accession>
<gene>
    <name evidence="2" type="ORF">FC56_GL000026</name>
</gene>
<evidence type="ECO:0000313" key="3">
    <source>
        <dbReference type="Proteomes" id="UP000051256"/>
    </source>
</evidence>
<name>A0A0R2CQF9_9LACO</name>
<protein>
    <recommendedName>
        <fullName evidence="4">DUF2129 domain-containing protein</fullName>
    </recommendedName>
</protein>
<dbReference type="EMBL" id="AYZR01000007">
    <property type="protein sequence ID" value="KRM94046.1"/>
    <property type="molecule type" value="Genomic_DNA"/>
</dbReference>
<dbReference type="AlphaFoldDB" id="A0A0R2CQF9"/>